<dbReference type="GO" id="GO:0032259">
    <property type="term" value="P:methylation"/>
    <property type="evidence" value="ECO:0007669"/>
    <property type="project" value="UniProtKB-KW"/>
</dbReference>
<keyword evidence="2 7" id="KW-0808">Transferase</keyword>
<proteinExistence type="predicted"/>
<reference evidence="7" key="1">
    <citation type="submission" date="2017-07" db="EMBL/GenBank/DDBJ databases">
        <title>RNA-Seq based survey of genes potentially involved in biosynthesis of#profiling secondary metabolites in the genus Hypericum.</title>
        <authorList>
            <person name="Czerankova O."/>
            <person name="Sotak M."/>
            <person name="Nigutova K."/>
            <person name="Baumlein H."/>
            <person name="Altchmied L."/>
            <person name="Cellarova E."/>
        </authorList>
    </citation>
    <scope>NUCLEOTIDE SEQUENCE</scope>
    <source>
        <tissue evidence="7">Stamen</tissue>
    </source>
</reference>
<keyword evidence="1 7" id="KW-0489">Methyltransferase</keyword>
<dbReference type="SUPFAM" id="SSF46785">
    <property type="entry name" value="Winged helix' DNA-binding domain"/>
    <property type="match status" value="1"/>
</dbReference>
<evidence type="ECO:0000256" key="2">
    <source>
        <dbReference type="ARBA" id="ARBA00022679"/>
    </source>
</evidence>
<dbReference type="InterPro" id="IPR012967">
    <property type="entry name" value="COMT_dimerisation"/>
</dbReference>
<evidence type="ECO:0000259" key="5">
    <source>
        <dbReference type="Pfam" id="PF00891"/>
    </source>
</evidence>
<dbReference type="GO" id="GO:0046983">
    <property type="term" value="F:protein dimerization activity"/>
    <property type="evidence" value="ECO:0007669"/>
    <property type="project" value="InterPro"/>
</dbReference>
<dbReference type="PANTHER" id="PTHR11746">
    <property type="entry name" value="O-METHYLTRANSFERASE"/>
    <property type="match status" value="1"/>
</dbReference>
<dbReference type="EMBL" id="GFSP01000032">
    <property type="protein sequence ID" value="JAW07381.1"/>
    <property type="molecule type" value="Transcribed_RNA"/>
</dbReference>
<protein>
    <submittedName>
        <fullName evidence="7">N-acetylserotonin methyltransferase</fullName>
    </submittedName>
</protein>
<dbReference type="Gene3D" id="1.10.10.10">
    <property type="entry name" value="Winged helix-like DNA-binding domain superfamily/Winged helix DNA-binding domain"/>
    <property type="match status" value="1"/>
</dbReference>
<dbReference type="Gene3D" id="3.40.50.150">
    <property type="entry name" value="Vaccinia Virus protein VP39"/>
    <property type="match status" value="1"/>
</dbReference>
<dbReference type="PROSITE" id="PS51683">
    <property type="entry name" value="SAM_OMT_II"/>
    <property type="match status" value="1"/>
</dbReference>
<feature type="domain" description="O-methyltransferase C-terminal" evidence="5">
    <location>
        <begin position="126"/>
        <end position="334"/>
    </location>
</feature>
<feature type="domain" description="O-methyltransferase dimerisation" evidence="6">
    <location>
        <begin position="21"/>
        <end position="104"/>
    </location>
</feature>
<dbReference type="InterPro" id="IPR001077">
    <property type="entry name" value="COMT_C"/>
</dbReference>
<dbReference type="GO" id="GO:0009717">
    <property type="term" value="P:isoflavonoid biosynthetic process"/>
    <property type="evidence" value="ECO:0007669"/>
    <property type="project" value="UniProtKB-ARBA"/>
</dbReference>
<name>A0A224XH72_HYPPE</name>
<organism evidence="7">
    <name type="scientific">Hypericum perforatum</name>
    <name type="common">St. John's wort</name>
    <dbReference type="NCBI Taxonomy" id="65561"/>
    <lineage>
        <taxon>Eukaryota</taxon>
        <taxon>Viridiplantae</taxon>
        <taxon>Streptophyta</taxon>
        <taxon>Embryophyta</taxon>
        <taxon>Tracheophyta</taxon>
        <taxon>Spermatophyta</taxon>
        <taxon>Magnoliopsida</taxon>
        <taxon>eudicotyledons</taxon>
        <taxon>Gunneridae</taxon>
        <taxon>Pentapetalae</taxon>
        <taxon>rosids</taxon>
        <taxon>fabids</taxon>
        <taxon>Malpighiales</taxon>
        <taxon>Hypericaceae</taxon>
        <taxon>Hypericeae</taxon>
        <taxon>Hypericum</taxon>
    </lineage>
</organism>
<dbReference type="FunFam" id="3.40.50.150:FF:000057">
    <property type="entry name" value="O-methyltransferase ZRP4"/>
    <property type="match status" value="1"/>
</dbReference>
<dbReference type="InterPro" id="IPR029063">
    <property type="entry name" value="SAM-dependent_MTases_sf"/>
</dbReference>
<dbReference type="InterPro" id="IPR036388">
    <property type="entry name" value="WH-like_DNA-bd_sf"/>
</dbReference>
<dbReference type="Pfam" id="PF08100">
    <property type="entry name" value="Dimerisation"/>
    <property type="match status" value="1"/>
</dbReference>
<sequence length="353" mass="39272">MNPEQGENSERELLDAHCHVWNHLFSFIRSMSLKSAIQLGIPDIIHKHGGPMALPDLASALCIHPTKASGLDRLMRILIHDGFFKNDEEGGGYVLTSASKLVMKDNPLGVAPFFLAMLDPVLIDPWHQLSSWFQNSDVSPFATAHGSPIFEVFGQQPKVSHFFNEAMASDSRFISNLLVNDKRRGVLEGIGSLTDVGGGLGTMAMALARAFPELACTVFDLPHVVADLEDTRYCKFIGGDMFERVPVADAVLLKWILHGWNDENCVKILKRCKEAINGRDGGKVIVIDMVVNHKINGDKQIETQLFFDMLMMTVATGRERTEKQWAKLIADAGFTRYEISHQLGLRSIIEIFP</sequence>
<evidence type="ECO:0000313" key="7">
    <source>
        <dbReference type="EMBL" id="JAW07381.1"/>
    </source>
</evidence>
<dbReference type="PIRSF" id="PIRSF005739">
    <property type="entry name" value="O-mtase"/>
    <property type="match status" value="1"/>
</dbReference>
<dbReference type="GO" id="GO:0008171">
    <property type="term" value="F:O-methyltransferase activity"/>
    <property type="evidence" value="ECO:0007669"/>
    <property type="project" value="InterPro"/>
</dbReference>
<evidence type="ECO:0000256" key="3">
    <source>
        <dbReference type="ARBA" id="ARBA00022691"/>
    </source>
</evidence>
<dbReference type="GO" id="GO:0008757">
    <property type="term" value="F:S-adenosylmethionine-dependent methyltransferase activity"/>
    <property type="evidence" value="ECO:0007669"/>
    <property type="project" value="UniProtKB-ARBA"/>
</dbReference>
<evidence type="ECO:0000259" key="6">
    <source>
        <dbReference type="Pfam" id="PF08100"/>
    </source>
</evidence>
<dbReference type="InterPro" id="IPR036390">
    <property type="entry name" value="WH_DNA-bd_sf"/>
</dbReference>
<dbReference type="SUPFAM" id="SSF53335">
    <property type="entry name" value="S-adenosyl-L-methionine-dependent methyltransferases"/>
    <property type="match status" value="1"/>
</dbReference>
<dbReference type="InterPro" id="IPR016461">
    <property type="entry name" value="COMT-like"/>
</dbReference>
<feature type="active site" description="Proton acceptor" evidence="4">
    <location>
        <position position="258"/>
    </location>
</feature>
<evidence type="ECO:0000256" key="4">
    <source>
        <dbReference type="PIRSR" id="PIRSR005739-1"/>
    </source>
</evidence>
<evidence type="ECO:0000256" key="1">
    <source>
        <dbReference type="ARBA" id="ARBA00022603"/>
    </source>
</evidence>
<dbReference type="AlphaFoldDB" id="A0A224XH72"/>
<dbReference type="FunFam" id="1.10.10.10:FF:000213">
    <property type="entry name" value="Coniferyl alcohol 9-O-methyltransferase"/>
    <property type="match status" value="1"/>
</dbReference>
<dbReference type="Pfam" id="PF00891">
    <property type="entry name" value="Methyltransf_2"/>
    <property type="match status" value="1"/>
</dbReference>
<accession>A0A224XH72</accession>
<keyword evidence="3" id="KW-0949">S-adenosyl-L-methionine</keyword>